<dbReference type="Proteomes" id="UP000265618">
    <property type="component" value="Unassembled WGS sequence"/>
</dbReference>
<evidence type="ECO:0000313" key="2">
    <source>
        <dbReference type="EMBL" id="GIQ91410.1"/>
    </source>
</evidence>
<sequence length="38" mass="4185">MPTLNNQTFMDMRPERGSPATLPERGSPAELLGNKIIT</sequence>
<evidence type="ECO:0000256" key="1">
    <source>
        <dbReference type="SAM" id="MobiDB-lite"/>
    </source>
</evidence>
<dbReference type="EMBL" id="BDIP01007663">
    <property type="protein sequence ID" value="GIQ91410.1"/>
    <property type="molecule type" value="Genomic_DNA"/>
</dbReference>
<accession>A0A9K3GQY1</accession>
<dbReference type="AlphaFoldDB" id="A0A9K3GQY1"/>
<reference evidence="2 3" key="1">
    <citation type="journal article" date="2018" name="PLoS ONE">
        <title>The draft genome of Kipferlia bialata reveals reductive genome evolution in fornicate parasites.</title>
        <authorList>
            <person name="Tanifuji G."/>
            <person name="Takabayashi S."/>
            <person name="Kume K."/>
            <person name="Takagi M."/>
            <person name="Nakayama T."/>
            <person name="Kamikawa R."/>
            <person name="Inagaki Y."/>
            <person name="Hashimoto T."/>
        </authorList>
    </citation>
    <scope>NUCLEOTIDE SEQUENCE [LARGE SCALE GENOMIC DNA]</scope>
    <source>
        <strain evidence="2">NY0173</strain>
    </source>
</reference>
<feature type="region of interest" description="Disordered" evidence="1">
    <location>
        <begin position="1"/>
        <end position="38"/>
    </location>
</feature>
<organism evidence="2 3">
    <name type="scientific">Kipferlia bialata</name>
    <dbReference type="NCBI Taxonomy" id="797122"/>
    <lineage>
        <taxon>Eukaryota</taxon>
        <taxon>Metamonada</taxon>
        <taxon>Carpediemonas-like organisms</taxon>
        <taxon>Kipferlia</taxon>
    </lineage>
</organism>
<feature type="non-terminal residue" evidence="2">
    <location>
        <position position="1"/>
    </location>
</feature>
<gene>
    <name evidence="2" type="ORF">KIPB_014648</name>
</gene>
<name>A0A9K3GQY1_9EUKA</name>
<evidence type="ECO:0000313" key="3">
    <source>
        <dbReference type="Proteomes" id="UP000265618"/>
    </source>
</evidence>
<proteinExistence type="predicted"/>
<keyword evidence="3" id="KW-1185">Reference proteome</keyword>
<protein>
    <submittedName>
        <fullName evidence="2">Uncharacterized protein</fullName>
    </submittedName>
</protein>
<comment type="caution">
    <text evidence="2">The sequence shown here is derived from an EMBL/GenBank/DDBJ whole genome shotgun (WGS) entry which is preliminary data.</text>
</comment>